<feature type="region of interest" description="Disordered" evidence="4">
    <location>
        <begin position="72"/>
        <end position="97"/>
    </location>
</feature>
<dbReference type="InterPro" id="IPR036392">
    <property type="entry name" value="PLAT/LH2_dom_sf"/>
</dbReference>
<protein>
    <recommendedName>
        <fullName evidence="5">Lipoxygenase domain-containing protein</fullName>
    </recommendedName>
</protein>
<dbReference type="Gene3D" id="3.10.450.60">
    <property type="match status" value="1"/>
</dbReference>
<evidence type="ECO:0000256" key="4">
    <source>
        <dbReference type="SAM" id="MobiDB-lite"/>
    </source>
</evidence>
<name>A0A485MMY4_LYNPA</name>
<dbReference type="Proteomes" id="UP000386466">
    <property type="component" value="Unassembled WGS sequence"/>
</dbReference>
<feature type="compositionally biased region" description="Basic and acidic residues" evidence="4">
    <location>
        <begin position="279"/>
        <end position="288"/>
    </location>
</feature>
<keyword evidence="2" id="KW-0106">Calcium</keyword>
<evidence type="ECO:0000256" key="2">
    <source>
        <dbReference type="PIRSR" id="PIRSR601885-2"/>
    </source>
</evidence>
<keyword evidence="2" id="KW-0479">Metal-binding</keyword>
<accession>A0A485MMY4</accession>
<feature type="region of interest" description="Disordered" evidence="4">
    <location>
        <begin position="238"/>
        <end position="288"/>
    </location>
</feature>
<keyword evidence="7" id="KW-1185">Reference proteome</keyword>
<evidence type="ECO:0000259" key="5">
    <source>
        <dbReference type="PROSITE" id="PS51393"/>
    </source>
</evidence>
<dbReference type="PROSITE" id="PS51393">
    <property type="entry name" value="LIPOXYGENASE_3"/>
    <property type="match status" value="1"/>
</dbReference>
<feature type="region of interest" description="Disordered" evidence="4">
    <location>
        <begin position="1"/>
        <end position="53"/>
    </location>
</feature>
<feature type="compositionally biased region" description="Polar residues" evidence="4">
    <location>
        <begin position="246"/>
        <end position="259"/>
    </location>
</feature>
<dbReference type="InterPro" id="IPR036226">
    <property type="entry name" value="LipOase_C_sf"/>
</dbReference>
<feature type="site" description="Essential for stabilizing binding to COTL1" evidence="3">
    <location>
        <position position="128"/>
    </location>
</feature>
<sequence>MGCRGIRQQAGSDEPPSLAQGRPRVRSSPWDRDLSSGRMGARRRVSTGSSLCAGSNNQVQLWLVGQPREAALKTGAGTGHGGDSPALSPSSRTRLGSLRPRLPEAESQADVQGPGASGDEFRFPCYRWVEGAGILRLPEGTGERGAGGGLFRQRREHELEERRKLYRWGSRKDGPILPVAGRTECDLPRNQRFLEDKDFDFRVSPAKAPAGGLGLEGSLDLTHPVKIAEDFKRASRRAGTPLAGQLPQSPQTWGSNSDGGDTGRGNLASGGALAVGKGRVSEGRGRKPVAHEIKAVRNRPQALDLSLLPTPQAGSLSEADFSLLDGVEPNVILRQQGVAAPLVMLTPQPTETLAHRRPASLSQTRISFRGSDAQAPRPHSLSWSATAPRMPPPPLFLPSGPRVAWLLAKTWVRGSHLQLSQLQSQPAAGTLDGRGDLCGHSEDPARPAPCLQAISASLLSTALRKHLCGV</sequence>
<feature type="binding site" evidence="2">
    <location>
        <position position="54"/>
    </location>
    <ligand>
        <name>Ca(2+)</name>
        <dbReference type="ChEBI" id="CHEBI:29108"/>
        <label>1</label>
    </ligand>
</feature>
<dbReference type="GO" id="GO:0005506">
    <property type="term" value="F:iron ion binding"/>
    <property type="evidence" value="ECO:0007669"/>
    <property type="project" value="InterPro"/>
</dbReference>
<reference evidence="6 7" key="1">
    <citation type="submission" date="2019-01" db="EMBL/GenBank/DDBJ databases">
        <authorList>
            <person name="Alioto T."/>
            <person name="Alioto T."/>
        </authorList>
    </citation>
    <scope>NUCLEOTIDE SEQUENCE [LARGE SCALE GENOMIC DNA]</scope>
</reference>
<evidence type="ECO:0000256" key="3">
    <source>
        <dbReference type="PIRSR" id="PIRSR601885-3"/>
    </source>
</evidence>
<dbReference type="GO" id="GO:0016702">
    <property type="term" value="F:oxidoreductase activity, acting on single donors with incorporation of molecular oxygen, incorporation of two atoms of oxygen"/>
    <property type="evidence" value="ECO:0007669"/>
    <property type="project" value="InterPro"/>
</dbReference>
<evidence type="ECO:0000256" key="1">
    <source>
        <dbReference type="ARBA" id="ARBA00009419"/>
    </source>
</evidence>
<organism evidence="6 7">
    <name type="scientific">Lynx pardinus</name>
    <name type="common">Iberian lynx</name>
    <name type="synonym">Felis pardina</name>
    <dbReference type="NCBI Taxonomy" id="191816"/>
    <lineage>
        <taxon>Eukaryota</taxon>
        <taxon>Metazoa</taxon>
        <taxon>Chordata</taxon>
        <taxon>Craniata</taxon>
        <taxon>Vertebrata</taxon>
        <taxon>Euteleostomi</taxon>
        <taxon>Mammalia</taxon>
        <taxon>Eutheria</taxon>
        <taxon>Laurasiatheria</taxon>
        <taxon>Carnivora</taxon>
        <taxon>Feliformia</taxon>
        <taxon>Felidae</taxon>
        <taxon>Felinae</taxon>
        <taxon>Lynx</taxon>
    </lineage>
</organism>
<evidence type="ECO:0000313" key="7">
    <source>
        <dbReference type="Proteomes" id="UP000386466"/>
    </source>
</evidence>
<dbReference type="InterPro" id="IPR013819">
    <property type="entry name" value="LipOase_C"/>
</dbReference>
<dbReference type="InterPro" id="IPR001885">
    <property type="entry name" value="LipOase_mml"/>
</dbReference>
<dbReference type="PRINTS" id="PR00467">
    <property type="entry name" value="MAMLPOXGNASE"/>
</dbReference>
<proteinExistence type="inferred from homology"/>
<gene>
    <name evidence="6" type="ORF">LYPA_23C014582</name>
</gene>
<dbReference type="EMBL" id="CAAGRJ010003850">
    <property type="protein sequence ID" value="VFV21829.1"/>
    <property type="molecule type" value="Genomic_DNA"/>
</dbReference>
<comment type="similarity">
    <text evidence="1">Belongs to the lipoxygenase family.</text>
</comment>
<dbReference type="AlphaFoldDB" id="A0A485MMY4"/>
<dbReference type="Gene3D" id="1.20.245.10">
    <property type="entry name" value="Lipoxygenase-1, Domain 5"/>
    <property type="match status" value="1"/>
</dbReference>
<dbReference type="SUPFAM" id="SSF48484">
    <property type="entry name" value="Lipoxigenase"/>
    <property type="match status" value="1"/>
</dbReference>
<dbReference type="SUPFAM" id="SSF49723">
    <property type="entry name" value="Lipase/lipooxygenase domain (PLAT/LH2 domain)"/>
    <property type="match status" value="1"/>
</dbReference>
<evidence type="ECO:0000313" key="6">
    <source>
        <dbReference type="EMBL" id="VFV21829.1"/>
    </source>
</evidence>
<feature type="domain" description="Lipoxygenase" evidence="5">
    <location>
        <begin position="141"/>
        <end position="424"/>
    </location>
</feature>